<sequence length="288" mass="30526">MPRASTRTAVLSAGLALIAALGACGAEPPPRPGPLMAARPDLRPRADALLSQVINKISERGSVHSSVRGSLGLVGELTADGAVRYRGPQADLAFEGQTRTPGNRSPQRLSLSIMDGVGYLRTPLVRPEPDKPWLKITPGGADFGDQLLGPALDQLHDAVDPRAAFTGVEPATRIQTSAPDTVDGKPTTRYELRIITSQAADVADDPQQRDRFRQAADAGEPELGYQLWLDDSGLPVRFAADQEVAQAGEVSLTSTYRDWGAPADIPVPPAGQIGVFDALPPQAQQPPR</sequence>
<comment type="caution">
    <text evidence="2">The sequence shown here is derived from an EMBL/GenBank/DDBJ whole genome shotgun (WGS) entry which is preliminary data.</text>
</comment>
<dbReference type="InterPro" id="IPR029046">
    <property type="entry name" value="LolA/LolB/LppX"/>
</dbReference>
<name>A0A4R4YFC3_9PSEU</name>
<dbReference type="PROSITE" id="PS51257">
    <property type="entry name" value="PROKAR_LIPOPROTEIN"/>
    <property type="match status" value="1"/>
</dbReference>
<dbReference type="AlphaFoldDB" id="A0A4R4YFC3"/>
<protein>
    <recommendedName>
        <fullName evidence="4">Lipoprotein</fullName>
    </recommendedName>
</protein>
<dbReference type="Gene3D" id="2.50.20.20">
    <property type="match status" value="1"/>
</dbReference>
<dbReference type="RefSeq" id="WP_132489816.1">
    <property type="nucleotide sequence ID" value="NZ_SMKW01000040.1"/>
</dbReference>
<gene>
    <name evidence="2" type="ORF">E1288_27025</name>
</gene>
<accession>A0A4R4YFC3</accession>
<dbReference type="Proteomes" id="UP000294947">
    <property type="component" value="Unassembled WGS sequence"/>
</dbReference>
<reference evidence="2 3" key="1">
    <citation type="submission" date="2019-03" db="EMBL/GenBank/DDBJ databases">
        <title>Draft genome sequences of novel Actinobacteria.</title>
        <authorList>
            <person name="Sahin N."/>
            <person name="Ay H."/>
            <person name="Saygin H."/>
        </authorList>
    </citation>
    <scope>NUCLEOTIDE SEQUENCE [LARGE SCALE GENOMIC DNA]</scope>
    <source>
        <strain evidence="2 3">7K502</strain>
    </source>
</reference>
<keyword evidence="3" id="KW-1185">Reference proteome</keyword>
<organism evidence="2 3">
    <name type="scientific">Saccharopolyspora elongata</name>
    <dbReference type="NCBI Taxonomy" id="2530387"/>
    <lineage>
        <taxon>Bacteria</taxon>
        <taxon>Bacillati</taxon>
        <taxon>Actinomycetota</taxon>
        <taxon>Actinomycetes</taxon>
        <taxon>Pseudonocardiales</taxon>
        <taxon>Pseudonocardiaceae</taxon>
        <taxon>Saccharopolyspora</taxon>
    </lineage>
</organism>
<feature type="chain" id="PRO_5020969786" description="Lipoprotein" evidence="1">
    <location>
        <begin position="26"/>
        <end position="288"/>
    </location>
</feature>
<dbReference type="SUPFAM" id="SSF89392">
    <property type="entry name" value="Prokaryotic lipoproteins and lipoprotein localization factors"/>
    <property type="match status" value="1"/>
</dbReference>
<keyword evidence="1" id="KW-0732">Signal</keyword>
<dbReference type="EMBL" id="SMKW01000040">
    <property type="protein sequence ID" value="TDD43366.1"/>
    <property type="molecule type" value="Genomic_DNA"/>
</dbReference>
<evidence type="ECO:0000256" key="1">
    <source>
        <dbReference type="SAM" id="SignalP"/>
    </source>
</evidence>
<proteinExistence type="predicted"/>
<dbReference type="OrthoDB" id="3427828at2"/>
<evidence type="ECO:0000313" key="2">
    <source>
        <dbReference type="EMBL" id="TDD43366.1"/>
    </source>
</evidence>
<evidence type="ECO:0008006" key="4">
    <source>
        <dbReference type="Google" id="ProtNLM"/>
    </source>
</evidence>
<feature type="signal peptide" evidence="1">
    <location>
        <begin position="1"/>
        <end position="25"/>
    </location>
</feature>
<evidence type="ECO:0000313" key="3">
    <source>
        <dbReference type="Proteomes" id="UP000294947"/>
    </source>
</evidence>